<reference evidence="4 5" key="1">
    <citation type="submission" date="2020-12" db="EMBL/GenBank/DDBJ databases">
        <title>Vagococcus allomyrinae sp. nov. and Enterococcus lavae sp. nov., isolated from the larvae of Allomyrina dichotoma.</title>
        <authorList>
            <person name="Lee S.D."/>
        </authorList>
    </citation>
    <scope>NUCLEOTIDE SEQUENCE [LARGE SCALE GENOMIC DNA]</scope>
    <source>
        <strain evidence="4 5">BWM-S5</strain>
    </source>
</reference>
<keyword evidence="1" id="KW-0812">Transmembrane</keyword>
<dbReference type="RefSeq" id="WP_209557772.1">
    <property type="nucleotide sequence ID" value="NZ_JAEDXU010000006.1"/>
</dbReference>
<dbReference type="Pfam" id="PF11797">
    <property type="entry name" value="WxLIP_HBD"/>
    <property type="match status" value="1"/>
</dbReference>
<dbReference type="Pfam" id="PF06030">
    <property type="entry name" value="WxLIP_PGBD"/>
    <property type="match status" value="1"/>
</dbReference>
<sequence length="370" mass="41779">MKKNTVLFILMLCMALVVLFSGIKGYGEESGQQEIAYSVQKISPEGEVDPASSFYDLAVQPGDKREIEARIINTSSETITVKSELFTAYTNENGEISYTSQAEEYDRSLQYKFNEIADIQASDIKVEIPANEERTVKTIIEVPETIEDGAILGSWYFEKEGQVQEQEDGSGIQINNKYSYALAVKLTVNQEIPAPNLNLTGITKGLSNYKKAYFAQLQNDQPAIVSELTFAAQVFKKGSYEVLYENTGEGLIMAPNSQFAFPVFLGQETMKAGDYTMKLKAMTEDAKWDTQVWEWTEDFTVTADEARKHNKEAINDPEAGNNYLWLFIAAIAVFFILSLLLGYVLIKRRRLKQQQEQTKKKAKRRKKSTS</sequence>
<evidence type="ECO:0000313" key="5">
    <source>
        <dbReference type="Proteomes" id="UP000673375"/>
    </source>
</evidence>
<name>A0ABS4CK44_9ENTE</name>
<proteinExistence type="predicted"/>
<organism evidence="4 5">
    <name type="scientific">Enterococcus larvae</name>
    <dbReference type="NCBI Taxonomy" id="2794352"/>
    <lineage>
        <taxon>Bacteria</taxon>
        <taxon>Bacillati</taxon>
        <taxon>Bacillota</taxon>
        <taxon>Bacilli</taxon>
        <taxon>Lactobacillales</taxon>
        <taxon>Enterococcaceae</taxon>
        <taxon>Enterococcus</taxon>
    </lineage>
</organism>
<evidence type="ECO:0000313" key="4">
    <source>
        <dbReference type="EMBL" id="MBP1046979.1"/>
    </source>
</evidence>
<feature type="domain" description="WxL Interacting Protein peptidoglycan binding" evidence="2">
    <location>
        <begin position="37"/>
        <end position="159"/>
    </location>
</feature>
<evidence type="ECO:0000259" key="2">
    <source>
        <dbReference type="Pfam" id="PF06030"/>
    </source>
</evidence>
<gene>
    <name evidence="4" type="ORF">I6N96_11930</name>
</gene>
<dbReference type="EMBL" id="JAEDXU010000006">
    <property type="protein sequence ID" value="MBP1046979.1"/>
    <property type="molecule type" value="Genomic_DNA"/>
</dbReference>
<dbReference type="Proteomes" id="UP000673375">
    <property type="component" value="Unassembled WGS sequence"/>
</dbReference>
<accession>A0ABS4CK44</accession>
<comment type="caution">
    <text evidence="4">The sequence shown here is derived from an EMBL/GenBank/DDBJ whole genome shotgun (WGS) entry which is preliminary data.</text>
</comment>
<protein>
    <submittedName>
        <fullName evidence="4">DUF916 and DUF3324 domain-containing protein</fullName>
    </submittedName>
</protein>
<dbReference type="InterPro" id="IPR010317">
    <property type="entry name" value="WxLIP_PGBD"/>
</dbReference>
<evidence type="ECO:0000256" key="1">
    <source>
        <dbReference type="SAM" id="Phobius"/>
    </source>
</evidence>
<keyword evidence="1" id="KW-1133">Transmembrane helix</keyword>
<feature type="domain" description="WxL Interacting Protein host binding" evidence="3">
    <location>
        <begin position="171"/>
        <end position="311"/>
    </location>
</feature>
<dbReference type="InterPro" id="IPR021759">
    <property type="entry name" value="WxLIP_HBD"/>
</dbReference>
<evidence type="ECO:0000259" key="3">
    <source>
        <dbReference type="Pfam" id="PF11797"/>
    </source>
</evidence>
<keyword evidence="1" id="KW-0472">Membrane</keyword>
<feature type="transmembrane region" description="Helical" evidence="1">
    <location>
        <begin position="323"/>
        <end position="346"/>
    </location>
</feature>
<keyword evidence="5" id="KW-1185">Reference proteome</keyword>